<dbReference type="Pfam" id="PF17645">
    <property type="entry name" value="Amdase"/>
    <property type="match status" value="1"/>
</dbReference>
<dbReference type="PANTHER" id="PTHR40267">
    <property type="entry name" value="BLR3294 PROTEIN"/>
    <property type="match status" value="1"/>
</dbReference>
<dbReference type="PANTHER" id="PTHR40267:SF1">
    <property type="entry name" value="BLR3294 PROTEIN"/>
    <property type="match status" value="1"/>
</dbReference>
<accession>A0ABV1X287</accession>
<reference evidence="1 2" key="1">
    <citation type="submission" date="2024-06" db="EMBL/GenBank/DDBJ databases">
        <title>The Natural Products Discovery Center: Release of the First 8490 Sequenced Strains for Exploring Actinobacteria Biosynthetic Diversity.</title>
        <authorList>
            <person name="Kalkreuter E."/>
            <person name="Kautsar S.A."/>
            <person name="Yang D."/>
            <person name="Bader C.D."/>
            <person name="Teijaro C.N."/>
            <person name="Fluegel L."/>
            <person name="Davis C.M."/>
            <person name="Simpson J.R."/>
            <person name="Lauterbach L."/>
            <person name="Steele A.D."/>
            <person name="Gui C."/>
            <person name="Meng S."/>
            <person name="Li G."/>
            <person name="Viehrig K."/>
            <person name="Ye F."/>
            <person name="Su P."/>
            <person name="Kiefer A.F."/>
            <person name="Nichols A."/>
            <person name="Cepeda A.J."/>
            <person name="Yan W."/>
            <person name="Fan B."/>
            <person name="Jiang Y."/>
            <person name="Adhikari A."/>
            <person name="Zheng C.-J."/>
            <person name="Schuster L."/>
            <person name="Cowan T.M."/>
            <person name="Smanski M.J."/>
            <person name="Chevrette M.G."/>
            <person name="De Carvalho L.P.S."/>
            <person name="Shen B."/>
        </authorList>
    </citation>
    <scope>NUCLEOTIDE SEQUENCE [LARGE SCALE GENOMIC DNA]</scope>
    <source>
        <strain evidence="1 2">NPDC000234</strain>
    </source>
</reference>
<organism evidence="1 2">
    <name type="scientific">Streptomyces hyaluromycini</name>
    <dbReference type="NCBI Taxonomy" id="1377993"/>
    <lineage>
        <taxon>Bacteria</taxon>
        <taxon>Bacillati</taxon>
        <taxon>Actinomycetota</taxon>
        <taxon>Actinomycetes</taxon>
        <taxon>Kitasatosporales</taxon>
        <taxon>Streptomycetaceae</taxon>
        <taxon>Streptomyces</taxon>
    </lineage>
</organism>
<comment type="caution">
    <text evidence="1">The sequence shown here is derived from an EMBL/GenBank/DDBJ whole genome shotgun (WGS) entry which is preliminary data.</text>
</comment>
<evidence type="ECO:0000313" key="1">
    <source>
        <dbReference type="EMBL" id="MER7183127.1"/>
    </source>
</evidence>
<dbReference type="RefSeq" id="WP_350784178.1">
    <property type="nucleotide sequence ID" value="NZ_JBEPEK010000223.1"/>
</dbReference>
<dbReference type="Proteomes" id="UP001474181">
    <property type="component" value="Unassembled WGS sequence"/>
</dbReference>
<dbReference type="EMBL" id="JBEPEK010000223">
    <property type="protein sequence ID" value="MER7183127.1"/>
    <property type="molecule type" value="Genomic_DNA"/>
</dbReference>
<dbReference type="InterPro" id="IPR026286">
    <property type="entry name" value="MaiA/AMDase"/>
</dbReference>
<evidence type="ECO:0000313" key="2">
    <source>
        <dbReference type="Proteomes" id="UP001474181"/>
    </source>
</evidence>
<protein>
    <submittedName>
        <fullName evidence="1">Arylmalonate decarboxylase</fullName>
    </submittedName>
</protein>
<name>A0ABV1X287_9ACTN</name>
<keyword evidence="2" id="KW-1185">Reference proteome</keyword>
<proteinExistence type="predicted"/>
<dbReference type="InterPro" id="IPR053714">
    <property type="entry name" value="Iso_Racemase_Enz_sf"/>
</dbReference>
<gene>
    <name evidence="1" type="ORF">ABT404_27265</name>
</gene>
<dbReference type="Gene3D" id="3.40.50.12500">
    <property type="match status" value="1"/>
</dbReference>
<sequence>MTLSEIPRLGVVVPPENPTAEPEFNRLVGDRMNVFASRFPVTPGMGLRQMLETYNAVLPETLGNFGGMRLDAAVVACSASHYLLSPEGDRRFCAELGARAGHPVLSSTRAILAACEALGLTRLTLVSPYEPWLTELSRGYWEEAGLTVVRTVLVPAGAPGAAGRRFNPYEVTTEAILERVRAEALGGDDSALLFTGTGMYTLAALDELARETGRVLLTSNLACAWWALRTVDAAEPGEEGHHLLRRLAGRTDPAAAGAA</sequence>